<comment type="caution">
    <text evidence="2">The sequence shown here is derived from an EMBL/GenBank/DDBJ whole genome shotgun (WGS) entry which is preliminary data.</text>
</comment>
<gene>
    <name evidence="2" type="ORF">FNQ90_15615</name>
</gene>
<accession>A0A7W3TES5</accession>
<sequence>MPILGEAEAAGLDWVRAEVEDGSDEHCFEVAPDGEWVHIRQTDDPGAIVTTTRAKWDAFVLGVRNNEFDHFVTDVPPAAPGDRPGPSGP</sequence>
<keyword evidence="3" id="KW-1185">Reference proteome</keyword>
<proteinExistence type="predicted"/>
<evidence type="ECO:0000313" key="2">
    <source>
        <dbReference type="EMBL" id="MBB0245491.1"/>
    </source>
</evidence>
<dbReference type="Pfam" id="PF04149">
    <property type="entry name" value="DUF397"/>
    <property type="match status" value="1"/>
</dbReference>
<evidence type="ECO:0000313" key="3">
    <source>
        <dbReference type="Proteomes" id="UP000538929"/>
    </source>
</evidence>
<dbReference type="InterPro" id="IPR007278">
    <property type="entry name" value="DUF397"/>
</dbReference>
<evidence type="ECO:0000259" key="1">
    <source>
        <dbReference type="Pfam" id="PF04149"/>
    </source>
</evidence>
<feature type="domain" description="DUF397" evidence="1">
    <location>
        <begin position="13"/>
        <end position="64"/>
    </location>
</feature>
<organism evidence="2 3">
    <name type="scientific">Streptomyces alkaliphilus</name>
    <dbReference type="NCBI Taxonomy" id="1472722"/>
    <lineage>
        <taxon>Bacteria</taxon>
        <taxon>Bacillati</taxon>
        <taxon>Actinomycetota</taxon>
        <taxon>Actinomycetes</taxon>
        <taxon>Kitasatosporales</taxon>
        <taxon>Streptomycetaceae</taxon>
        <taxon>Streptomyces</taxon>
    </lineage>
</organism>
<protein>
    <submittedName>
        <fullName evidence="2">DUF397 domain-containing protein</fullName>
    </submittedName>
</protein>
<reference evidence="3" key="1">
    <citation type="submission" date="2019-10" db="EMBL/GenBank/DDBJ databases">
        <title>Streptomyces sp. nov., a novel actinobacterium isolated from alkaline environment.</title>
        <authorList>
            <person name="Golinska P."/>
        </authorList>
    </citation>
    <scope>NUCLEOTIDE SEQUENCE [LARGE SCALE GENOMIC DNA]</scope>
    <source>
        <strain evidence="3">DSM 42118</strain>
    </source>
</reference>
<dbReference type="Proteomes" id="UP000538929">
    <property type="component" value="Unassembled WGS sequence"/>
</dbReference>
<name>A0A7W3TES5_9ACTN</name>
<dbReference type="AlphaFoldDB" id="A0A7W3TES5"/>
<dbReference type="EMBL" id="VKHT01000509">
    <property type="protein sequence ID" value="MBB0245491.1"/>
    <property type="molecule type" value="Genomic_DNA"/>
</dbReference>